<dbReference type="Proteomes" id="UP000311382">
    <property type="component" value="Unassembled WGS sequence"/>
</dbReference>
<sequence length="1133" mass="125403">MPPPETQAANRSPSNELRQQGNTAFSSSRWQEAADLYTQALERELGASASADKETLAALHSNRAAARIKLLQLDLGKLPSRILNGRPPLLDAAAAEHLRPGWSRAIARKAEAHTALQDCAAAQASYTAAADVAEDEASRSRFSTCAGSAAASLAGQQTTLLGEAEAAVTFADRYDKFVRAGGDPEKDEMIAAATAVYAWTMAAKAFEDLDDKLDVKESGEVEACSPSPVLDLADAIVTDSRGFHLPKGKSHEVPLSEKLRLQLAWDVRVFELDRFLKPPAVPSDVIDSFDAQVEREGWQKAKVALAHLIRGSFVAAFINQVQLRAAEAASQYRFVLGLLSEGRERWKDVAEEDKGSTFRFTFERKVKMYLIDTLVDGLFRSTSPEDAARFPLVELQSLAEELMDDCNKDKVPDDPVSTFAFQVQPIVSAGKAFAFALRTRAALPQNRIEFSGGHWIDCGLSRAAAKMYNTAGKLLPRDDPEKAINLFNSLAFDLRGGGVTFQQLFERAAEAEAALAPPEEIFGPSPRSFDSRRLVRHACACARDSLAAHLPAIPESAFAQVLKPVPTVFSERMPAGKTWEDLLEPDLRRELPGDLAVAEVVDEGWIRGTCWACIHFACRSRALEAVLSENARTSLARLHHPLTPSAPFLSPPHPLTCFPPFFPPTDQPIRVSQPSTRAHPTMASTVRQRTAAKAAAAPRKEKEHDVLASSDSEEEQDPLKALEKTYPPFVVPNLTIKEVLGAIPAHCFERSALRSSTYVVGDFLMVAALGYAAYHIEPAVSFEGGKYLDGWAGFAAKWASWLAYWTLQGWVMTGIWILGHECGHQAFSTSKTINNTMGLFLHSFVLVPYHSWRISHAKHHAATGHLTRDEVFVPRTKSFRKAQPTGKKLKVSRNVEIDELLEDAPVYRLGWLLVQQLFGWPAYLFTNASGQLWYPKWTNHFDPSSLVFDARHRGQVLISDAFLVGMVGLLTLFGSYMGGVSAVVKYYVVPYLLVNHWLVMITYLQHTDPQLPHYAADMWNFQRGALCTIDRNLLGPVGPYLMHGITETHVAHHISSKIPHYHAWEATEALKSFLGEHYHATDENMFVSLWKSYKQCRYVEDEGSVLFYKDAFGRARRDFVLPDVPSDSGVDVE</sequence>
<dbReference type="InterPro" id="IPR012171">
    <property type="entry name" value="Fatty_acid_desaturase"/>
</dbReference>
<feature type="region of interest" description="Disordered" evidence="1">
    <location>
        <begin position="1"/>
        <end position="28"/>
    </location>
</feature>
<proteinExistence type="predicted"/>
<dbReference type="Pfam" id="PF00487">
    <property type="entry name" value="FA_desaturase"/>
    <property type="match status" value="1"/>
</dbReference>
<feature type="transmembrane region" description="Helical" evidence="2">
    <location>
        <begin position="956"/>
        <end position="974"/>
    </location>
</feature>
<dbReference type="CDD" id="cd03507">
    <property type="entry name" value="Delta12-FADS-like"/>
    <property type="match status" value="1"/>
</dbReference>
<dbReference type="GO" id="GO:0016491">
    <property type="term" value="F:oxidoreductase activity"/>
    <property type="evidence" value="ECO:0007669"/>
    <property type="project" value="InterPro"/>
</dbReference>
<protein>
    <submittedName>
        <fullName evidence="4">Delta-12 fatty acid desaturase</fullName>
    </submittedName>
</protein>
<dbReference type="EMBL" id="SOZI01000107">
    <property type="protein sequence ID" value="TNY19142.1"/>
    <property type="molecule type" value="Genomic_DNA"/>
</dbReference>
<accession>A0A5C5FSD4</accession>
<evidence type="ECO:0000313" key="5">
    <source>
        <dbReference type="Proteomes" id="UP000311382"/>
    </source>
</evidence>
<evidence type="ECO:0000259" key="3">
    <source>
        <dbReference type="Pfam" id="PF00487"/>
    </source>
</evidence>
<keyword evidence="5" id="KW-1185">Reference proteome</keyword>
<evidence type="ECO:0000256" key="1">
    <source>
        <dbReference type="SAM" id="MobiDB-lite"/>
    </source>
</evidence>
<feature type="compositionally biased region" description="Polar residues" evidence="1">
    <location>
        <begin position="7"/>
        <end position="28"/>
    </location>
</feature>
<feature type="domain" description="Fatty acid desaturase" evidence="3">
    <location>
        <begin position="800"/>
        <end position="1081"/>
    </location>
</feature>
<keyword evidence="2" id="KW-0812">Transmembrane</keyword>
<feature type="region of interest" description="Disordered" evidence="1">
    <location>
        <begin position="668"/>
        <end position="718"/>
    </location>
</feature>
<evidence type="ECO:0000256" key="2">
    <source>
        <dbReference type="SAM" id="Phobius"/>
    </source>
</evidence>
<dbReference type="STRING" id="5288.A0A5C5FSD4"/>
<organism evidence="4 5">
    <name type="scientific">Rhodotorula diobovata</name>
    <dbReference type="NCBI Taxonomy" id="5288"/>
    <lineage>
        <taxon>Eukaryota</taxon>
        <taxon>Fungi</taxon>
        <taxon>Dikarya</taxon>
        <taxon>Basidiomycota</taxon>
        <taxon>Pucciniomycotina</taxon>
        <taxon>Microbotryomycetes</taxon>
        <taxon>Sporidiobolales</taxon>
        <taxon>Sporidiobolaceae</taxon>
        <taxon>Rhodotorula</taxon>
    </lineage>
</organism>
<dbReference type="GO" id="GO:0006629">
    <property type="term" value="P:lipid metabolic process"/>
    <property type="evidence" value="ECO:0007669"/>
    <property type="project" value="InterPro"/>
</dbReference>
<dbReference type="OrthoDB" id="1461976at2759"/>
<gene>
    <name evidence="4" type="ORF">DMC30DRAFT_354392</name>
</gene>
<dbReference type="InterPro" id="IPR005804">
    <property type="entry name" value="FA_desaturase_dom"/>
</dbReference>
<keyword evidence="2" id="KW-1133">Transmembrane helix</keyword>
<evidence type="ECO:0000313" key="4">
    <source>
        <dbReference type="EMBL" id="TNY19142.1"/>
    </source>
</evidence>
<comment type="caution">
    <text evidence="4">The sequence shown here is derived from an EMBL/GenBank/DDBJ whole genome shotgun (WGS) entry which is preliminary data.</text>
</comment>
<dbReference type="PANTHER" id="PTHR32100">
    <property type="entry name" value="OMEGA-6 FATTY ACID DESATURASE, CHLOROPLASTIC"/>
    <property type="match status" value="1"/>
</dbReference>
<reference evidence="4 5" key="1">
    <citation type="submission" date="2019-03" db="EMBL/GenBank/DDBJ databases">
        <title>Rhodosporidium diobovatum UCD-FST 08-225 genome sequencing, assembly, and annotation.</title>
        <authorList>
            <person name="Fakankun I.U."/>
            <person name="Fristensky B."/>
            <person name="Levin D.B."/>
        </authorList>
    </citation>
    <scope>NUCLEOTIDE SEQUENCE [LARGE SCALE GENOMIC DNA]</scope>
    <source>
        <strain evidence="4 5">UCD-FST 08-225</strain>
    </source>
</reference>
<feature type="compositionally biased region" description="Polar residues" evidence="1">
    <location>
        <begin position="670"/>
        <end position="688"/>
    </location>
</feature>
<dbReference type="Gene3D" id="1.25.40.10">
    <property type="entry name" value="Tetratricopeptide repeat domain"/>
    <property type="match status" value="1"/>
</dbReference>
<dbReference type="InterPro" id="IPR011990">
    <property type="entry name" value="TPR-like_helical_dom_sf"/>
</dbReference>
<dbReference type="SUPFAM" id="SSF48452">
    <property type="entry name" value="TPR-like"/>
    <property type="match status" value="1"/>
</dbReference>
<name>A0A5C5FSD4_9BASI</name>
<dbReference type="AlphaFoldDB" id="A0A5C5FSD4"/>
<keyword evidence="2" id="KW-0472">Membrane</keyword>